<comment type="caution">
    <text evidence="1">The sequence shown here is derived from an EMBL/GenBank/DDBJ whole genome shotgun (WGS) entry which is preliminary data.</text>
</comment>
<reference evidence="1" key="1">
    <citation type="submission" date="2023-07" db="EMBL/GenBank/DDBJ databases">
        <title>draft genome sequence of fig (Ficus carica).</title>
        <authorList>
            <person name="Takahashi T."/>
            <person name="Nishimura K."/>
        </authorList>
    </citation>
    <scope>NUCLEOTIDE SEQUENCE</scope>
</reference>
<keyword evidence="2" id="KW-1185">Reference proteome</keyword>
<organism evidence="1 2">
    <name type="scientific">Ficus carica</name>
    <name type="common">Common fig</name>
    <dbReference type="NCBI Taxonomy" id="3494"/>
    <lineage>
        <taxon>Eukaryota</taxon>
        <taxon>Viridiplantae</taxon>
        <taxon>Streptophyta</taxon>
        <taxon>Embryophyta</taxon>
        <taxon>Tracheophyta</taxon>
        <taxon>Spermatophyta</taxon>
        <taxon>Magnoliopsida</taxon>
        <taxon>eudicotyledons</taxon>
        <taxon>Gunneridae</taxon>
        <taxon>Pentapetalae</taxon>
        <taxon>rosids</taxon>
        <taxon>fabids</taxon>
        <taxon>Rosales</taxon>
        <taxon>Moraceae</taxon>
        <taxon>Ficeae</taxon>
        <taxon>Ficus</taxon>
    </lineage>
</organism>
<gene>
    <name evidence="1" type="ORF">TIFTF001_034121</name>
</gene>
<proteinExistence type="predicted"/>
<sequence length="56" mass="6351">MVPITIENWQQVKDSTKDKIWELVEAGDYADEDIKATRNTHEPIQVPVGSVTRARA</sequence>
<name>A0AA88DZZ0_FICCA</name>
<protein>
    <submittedName>
        <fullName evidence="1">Uncharacterized protein</fullName>
    </submittedName>
</protein>
<dbReference type="Proteomes" id="UP001187192">
    <property type="component" value="Unassembled WGS sequence"/>
</dbReference>
<accession>A0AA88DZZ0</accession>
<evidence type="ECO:0000313" key="2">
    <source>
        <dbReference type="Proteomes" id="UP001187192"/>
    </source>
</evidence>
<dbReference type="AlphaFoldDB" id="A0AA88DZZ0"/>
<evidence type="ECO:0000313" key="1">
    <source>
        <dbReference type="EMBL" id="GMN65048.1"/>
    </source>
</evidence>
<dbReference type="EMBL" id="BTGU01000208">
    <property type="protein sequence ID" value="GMN65048.1"/>
    <property type="molecule type" value="Genomic_DNA"/>
</dbReference>